<dbReference type="AlphaFoldDB" id="A0A6A6GQV5"/>
<dbReference type="Proteomes" id="UP000799538">
    <property type="component" value="Unassembled WGS sequence"/>
</dbReference>
<dbReference type="EMBL" id="ML992501">
    <property type="protein sequence ID" value="KAF2227733.1"/>
    <property type="molecule type" value="Genomic_DNA"/>
</dbReference>
<proteinExistence type="predicted"/>
<feature type="signal peptide" evidence="1">
    <location>
        <begin position="1"/>
        <end position="16"/>
    </location>
</feature>
<name>A0A6A6GQV5_9PEZI</name>
<organism evidence="2 3">
    <name type="scientific">Elsinoe ampelina</name>
    <dbReference type="NCBI Taxonomy" id="302913"/>
    <lineage>
        <taxon>Eukaryota</taxon>
        <taxon>Fungi</taxon>
        <taxon>Dikarya</taxon>
        <taxon>Ascomycota</taxon>
        <taxon>Pezizomycotina</taxon>
        <taxon>Dothideomycetes</taxon>
        <taxon>Dothideomycetidae</taxon>
        <taxon>Myriangiales</taxon>
        <taxon>Elsinoaceae</taxon>
        <taxon>Elsinoe</taxon>
    </lineage>
</organism>
<gene>
    <name evidence="2" type="ORF">BDZ85DRAFT_6826</name>
</gene>
<evidence type="ECO:0008006" key="4">
    <source>
        <dbReference type="Google" id="ProtNLM"/>
    </source>
</evidence>
<evidence type="ECO:0000313" key="3">
    <source>
        <dbReference type="Proteomes" id="UP000799538"/>
    </source>
</evidence>
<reference evidence="3" key="1">
    <citation type="journal article" date="2020" name="Stud. Mycol.">
        <title>101 Dothideomycetes genomes: A test case for predicting lifestyles and emergence of pathogens.</title>
        <authorList>
            <person name="Haridas S."/>
            <person name="Albert R."/>
            <person name="Binder M."/>
            <person name="Bloem J."/>
            <person name="LaButti K."/>
            <person name="Salamov A."/>
            <person name="Andreopoulos B."/>
            <person name="Baker S."/>
            <person name="Barry K."/>
            <person name="Bills G."/>
            <person name="Bluhm B."/>
            <person name="Cannon C."/>
            <person name="Castanera R."/>
            <person name="Culley D."/>
            <person name="Daum C."/>
            <person name="Ezra D."/>
            <person name="Gonzalez J."/>
            <person name="Henrissat B."/>
            <person name="Kuo A."/>
            <person name="Liang C."/>
            <person name="Lipzen A."/>
            <person name="Lutzoni F."/>
            <person name="Magnuson J."/>
            <person name="Mondo S."/>
            <person name="Nolan M."/>
            <person name="Ohm R."/>
            <person name="Pangilinan J."/>
            <person name="Park H.-J."/>
            <person name="Ramirez L."/>
            <person name="Alfaro M."/>
            <person name="Sun H."/>
            <person name="Tritt A."/>
            <person name="Yoshinaga Y."/>
            <person name="Zwiers L.-H."/>
            <person name="Turgeon B."/>
            <person name="Goodwin S."/>
            <person name="Spatafora J."/>
            <person name="Crous P."/>
            <person name="Grigoriev I."/>
        </authorList>
    </citation>
    <scope>NUCLEOTIDE SEQUENCE [LARGE SCALE GENOMIC DNA]</scope>
    <source>
        <strain evidence="3">CECT 20119</strain>
    </source>
</reference>
<sequence length="81" mass="9060">MVGSLILGFLVFAALAHSSSHPLPEHHHRQSRLSNFTSYLFATLTARLLLCSLTLPLDNARNHSNSFLLSLRLFTAVAMRR</sequence>
<evidence type="ECO:0000256" key="1">
    <source>
        <dbReference type="SAM" id="SignalP"/>
    </source>
</evidence>
<feature type="chain" id="PRO_5025598792" description="Secreted protein" evidence="1">
    <location>
        <begin position="17"/>
        <end position="81"/>
    </location>
</feature>
<accession>A0A6A6GQV5</accession>
<keyword evidence="1" id="KW-0732">Signal</keyword>
<protein>
    <recommendedName>
        <fullName evidence="4">Secreted protein</fullName>
    </recommendedName>
</protein>
<keyword evidence="3" id="KW-1185">Reference proteome</keyword>
<evidence type="ECO:0000313" key="2">
    <source>
        <dbReference type="EMBL" id="KAF2227733.1"/>
    </source>
</evidence>